<evidence type="ECO:0000313" key="2">
    <source>
        <dbReference type="Proteomes" id="UP001165960"/>
    </source>
</evidence>
<dbReference type="EMBL" id="QTSX02006447">
    <property type="protein sequence ID" value="KAJ9054426.1"/>
    <property type="molecule type" value="Genomic_DNA"/>
</dbReference>
<organism evidence="1 2">
    <name type="scientific">Entomophthora muscae</name>
    <dbReference type="NCBI Taxonomy" id="34485"/>
    <lineage>
        <taxon>Eukaryota</taxon>
        <taxon>Fungi</taxon>
        <taxon>Fungi incertae sedis</taxon>
        <taxon>Zoopagomycota</taxon>
        <taxon>Entomophthoromycotina</taxon>
        <taxon>Entomophthoromycetes</taxon>
        <taxon>Entomophthorales</taxon>
        <taxon>Entomophthoraceae</taxon>
        <taxon>Entomophthora</taxon>
    </lineage>
</organism>
<proteinExistence type="predicted"/>
<protein>
    <submittedName>
        <fullName evidence="1">Uncharacterized protein</fullName>
    </submittedName>
</protein>
<comment type="caution">
    <text evidence="1">The sequence shown here is derived from an EMBL/GenBank/DDBJ whole genome shotgun (WGS) entry which is preliminary data.</text>
</comment>
<gene>
    <name evidence="1" type="ORF">DSO57_1014865</name>
</gene>
<evidence type="ECO:0000313" key="1">
    <source>
        <dbReference type="EMBL" id="KAJ9054426.1"/>
    </source>
</evidence>
<reference evidence="1" key="1">
    <citation type="submission" date="2022-04" db="EMBL/GenBank/DDBJ databases">
        <title>Genome of the entomopathogenic fungus Entomophthora muscae.</title>
        <authorList>
            <person name="Elya C."/>
            <person name="Lovett B.R."/>
            <person name="Lee E."/>
            <person name="Macias A.M."/>
            <person name="Hajek A.E."/>
            <person name="De Bivort B.L."/>
            <person name="Kasson M.T."/>
            <person name="De Fine Licht H.H."/>
            <person name="Stajich J.E."/>
        </authorList>
    </citation>
    <scope>NUCLEOTIDE SEQUENCE</scope>
    <source>
        <strain evidence="1">Berkeley</strain>
    </source>
</reference>
<name>A0ACC2RWJ4_9FUNG</name>
<keyword evidence="2" id="KW-1185">Reference proteome</keyword>
<dbReference type="Proteomes" id="UP001165960">
    <property type="component" value="Unassembled WGS sequence"/>
</dbReference>
<accession>A0ACC2RWJ4</accession>
<sequence length="100" mass="11207">MSSSSAQDTCALPVAMTLPSCVLMGTEFTKINNSNKGSKIRIIKYDPVLQRLTWDSRKLGVIQLEWISCIKAANSIQDFSVISSRNYSQSFSHLLLTQRH</sequence>